<keyword evidence="1" id="KW-1133">Transmembrane helix</keyword>
<dbReference type="InterPro" id="IPR000253">
    <property type="entry name" value="FHA_dom"/>
</dbReference>
<dbReference type="RefSeq" id="WP_084092581.1">
    <property type="nucleotide sequence ID" value="NZ_FWXD01000030.1"/>
</dbReference>
<accession>A0A1W1XYW4</accession>
<dbReference type="PROSITE" id="PS50006">
    <property type="entry name" value="FHA_DOMAIN"/>
    <property type="match status" value="1"/>
</dbReference>
<name>A0A1W1XYW4_9NEIS</name>
<dbReference type="OrthoDB" id="151099at2"/>
<evidence type="ECO:0000259" key="2">
    <source>
        <dbReference type="PROSITE" id="PS50006"/>
    </source>
</evidence>
<organism evidence="3 4">
    <name type="scientific">Andreprevotia lacus DSM 23236</name>
    <dbReference type="NCBI Taxonomy" id="1121001"/>
    <lineage>
        <taxon>Bacteria</taxon>
        <taxon>Pseudomonadati</taxon>
        <taxon>Pseudomonadota</taxon>
        <taxon>Betaproteobacteria</taxon>
        <taxon>Neisseriales</taxon>
        <taxon>Chitinibacteraceae</taxon>
        <taxon>Andreprevotia</taxon>
    </lineage>
</organism>
<feature type="transmembrane region" description="Helical" evidence="1">
    <location>
        <begin position="252"/>
        <end position="273"/>
    </location>
</feature>
<dbReference type="InterPro" id="IPR008984">
    <property type="entry name" value="SMAD_FHA_dom_sf"/>
</dbReference>
<dbReference type="EMBL" id="FWXD01000030">
    <property type="protein sequence ID" value="SMC29160.1"/>
    <property type="molecule type" value="Genomic_DNA"/>
</dbReference>
<gene>
    <name evidence="3" type="ORF">SAMN02745857_03637</name>
</gene>
<feature type="transmembrane region" description="Helical" evidence="1">
    <location>
        <begin position="229"/>
        <end position="245"/>
    </location>
</feature>
<protein>
    <submittedName>
        <fullName evidence="3">FHA domain-containing protein</fullName>
    </submittedName>
</protein>
<keyword evidence="1" id="KW-0472">Membrane</keyword>
<dbReference type="CDD" id="cd00060">
    <property type="entry name" value="FHA"/>
    <property type="match status" value="1"/>
</dbReference>
<reference evidence="3 4" key="1">
    <citation type="submission" date="2017-04" db="EMBL/GenBank/DDBJ databases">
        <authorList>
            <person name="Afonso C.L."/>
            <person name="Miller P.J."/>
            <person name="Scott M.A."/>
            <person name="Spackman E."/>
            <person name="Goraichik I."/>
            <person name="Dimitrov K.M."/>
            <person name="Suarez D.L."/>
            <person name="Swayne D.E."/>
        </authorList>
    </citation>
    <scope>NUCLEOTIDE SEQUENCE [LARGE SCALE GENOMIC DNA]</scope>
    <source>
        <strain evidence="3 4">DSM 23236</strain>
    </source>
</reference>
<dbReference type="STRING" id="1121001.SAMN02745857_03637"/>
<dbReference type="AlphaFoldDB" id="A0A1W1XYW4"/>
<evidence type="ECO:0000313" key="4">
    <source>
        <dbReference type="Proteomes" id="UP000192761"/>
    </source>
</evidence>
<dbReference type="SUPFAM" id="SSF49879">
    <property type="entry name" value="SMAD/FHA domain"/>
    <property type="match status" value="1"/>
</dbReference>
<evidence type="ECO:0000313" key="3">
    <source>
        <dbReference type="EMBL" id="SMC29160.1"/>
    </source>
</evidence>
<proteinExistence type="predicted"/>
<dbReference type="SMART" id="SM00240">
    <property type="entry name" value="FHA"/>
    <property type="match status" value="1"/>
</dbReference>
<dbReference type="Pfam" id="PF00498">
    <property type="entry name" value="FHA"/>
    <property type="match status" value="1"/>
</dbReference>
<feature type="transmembrane region" description="Helical" evidence="1">
    <location>
        <begin position="191"/>
        <end position="209"/>
    </location>
</feature>
<feature type="domain" description="FHA" evidence="2">
    <location>
        <begin position="27"/>
        <end position="77"/>
    </location>
</feature>
<sequence length="322" mass="36371">MEQALILELLDRHGKVVLRQRFTQFPVRVGRDYGNDLILDDEAVSPRHLQIAPAGDGQWQIEDLQSDNGTWRHGSKQRIDKDRIANDGLLRLGSSTLQLRSPASQVAPTVRHASKAYRLRRTLGSWWLALPLLLLTIALSTFNEYLNHADKVHASDFAGDAVTWTGMLLLWSGAWALLGRLLNQRHLFVELLSLATMCLLAVFAAGATVDRLHYLGGPGWWNTPLDQTVWLLLAALLPLHLLLTTRLRQRTLLTLCIVLFCLFSGQDVIKGYVGERKFSDELSFNSQLNLLPASMLPYDSADEFLRNTRSVREDAERRAKQE</sequence>
<feature type="transmembrane region" description="Helical" evidence="1">
    <location>
        <begin position="162"/>
        <end position="179"/>
    </location>
</feature>
<feature type="transmembrane region" description="Helical" evidence="1">
    <location>
        <begin position="123"/>
        <end position="142"/>
    </location>
</feature>
<keyword evidence="4" id="KW-1185">Reference proteome</keyword>
<evidence type="ECO:0000256" key="1">
    <source>
        <dbReference type="SAM" id="Phobius"/>
    </source>
</evidence>
<dbReference type="Gene3D" id="2.60.200.20">
    <property type="match status" value="1"/>
</dbReference>
<dbReference type="Proteomes" id="UP000192761">
    <property type="component" value="Unassembled WGS sequence"/>
</dbReference>
<keyword evidence="1" id="KW-0812">Transmembrane</keyword>